<sequence length="105" mass="11669">MASTRTCPRCKARIPDAEFASHLVRCKGRTVSGSGSVVTNEVEQSVAREKKNKEIKKKATAARKKAAPKKVIGPEIQLLMNKFKMTAEDAETFLQQNPNYFNKGE</sequence>
<protein>
    <submittedName>
        <fullName evidence="1">Uncharacterized protein</fullName>
    </submittedName>
</protein>
<keyword evidence="2" id="KW-1185">Reference proteome</keyword>
<evidence type="ECO:0000313" key="2">
    <source>
        <dbReference type="Proteomes" id="UP000576082"/>
    </source>
</evidence>
<accession>A0A7X9XCL1</accession>
<name>A0A7X9XCL1_9BACT</name>
<dbReference type="RefSeq" id="WP_169660047.1">
    <property type="nucleotide sequence ID" value="NZ_JABANE010000118.1"/>
</dbReference>
<comment type="caution">
    <text evidence="1">The sequence shown here is derived from an EMBL/GenBank/DDBJ whole genome shotgun (WGS) entry which is preliminary data.</text>
</comment>
<dbReference type="EMBL" id="JABANE010000118">
    <property type="protein sequence ID" value="NME71845.1"/>
    <property type="molecule type" value="Genomic_DNA"/>
</dbReference>
<gene>
    <name evidence="1" type="ORF">HHU12_28020</name>
</gene>
<dbReference type="AlphaFoldDB" id="A0A7X9XCL1"/>
<dbReference type="Proteomes" id="UP000576082">
    <property type="component" value="Unassembled WGS sequence"/>
</dbReference>
<reference evidence="1 2" key="1">
    <citation type="submission" date="2020-04" db="EMBL/GenBank/DDBJ databases">
        <title>Flammeovirga sp. SR4, a novel species isolated from seawater.</title>
        <authorList>
            <person name="Wang X."/>
        </authorList>
    </citation>
    <scope>NUCLEOTIDE SEQUENCE [LARGE SCALE GENOMIC DNA]</scope>
    <source>
        <strain evidence="1 2">ATCC 23126</strain>
    </source>
</reference>
<evidence type="ECO:0000313" key="1">
    <source>
        <dbReference type="EMBL" id="NME71845.1"/>
    </source>
</evidence>
<proteinExistence type="predicted"/>
<organism evidence="1 2">
    <name type="scientific">Flammeovirga aprica JL-4</name>
    <dbReference type="NCBI Taxonomy" id="694437"/>
    <lineage>
        <taxon>Bacteria</taxon>
        <taxon>Pseudomonadati</taxon>
        <taxon>Bacteroidota</taxon>
        <taxon>Cytophagia</taxon>
        <taxon>Cytophagales</taxon>
        <taxon>Flammeovirgaceae</taxon>
        <taxon>Flammeovirga</taxon>
    </lineage>
</organism>